<evidence type="ECO:0000259" key="5">
    <source>
        <dbReference type="Pfam" id="PF03446"/>
    </source>
</evidence>
<dbReference type="SUPFAM" id="SSF48179">
    <property type="entry name" value="6-phosphogluconate dehydrogenase C-terminal domain-like"/>
    <property type="match status" value="1"/>
</dbReference>
<evidence type="ECO:0000313" key="8">
    <source>
        <dbReference type="Proteomes" id="UP000321816"/>
    </source>
</evidence>
<gene>
    <name evidence="7" type="ORF">FTX54_015905</name>
</gene>
<dbReference type="InterPro" id="IPR029154">
    <property type="entry name" value="HIBADH-like_NADP-bd"/>
</dbReference>
<name>A0A5C7FNI4_9BACI</name>
<sequence length="288" mass="30708">MTTIGFIGTGVMGKSMARHLLQGGHGLHLYTRTKSKAKDLLEEGAVWKESPGELASVSDVVITMVGYPEDVKEVYMGENGLIERAEAGALLIDMTTSDPALAAEIAEQAALKNIHVLDAPVSGGDIGAKNAELAIMAGGTEEAFAKAEPVFRLLGTNIRHLGKAGAGQSTKMANQIAIASTMMGVSESLVYAEKAGLNVEQVLDTIETGAAGSFSLSKLGRRMIAEDFEPGFYVKHFIKDMRIAVESAKKMGLELHGLELAESLYAQLAENGWENAGTQALIKYYFQK</sequence>
<dbReference type="EMBL" id="CP144914">
    <property type="protein sequence ID" value="WWD79857.1"/>
    <property type="molecule type" value="Genomic_DNA"/>
</dbReference>
<keyword evidence="8" id="KW-1185">Reference proteome</keyword>
<dbReference type="PANTHER" id="PTHR43060">
    <property type="entry name" value="3-HYDROXYISOBUTYRATE DEHYDROGENASE-LIKE 1, MITOCHONDRIAL-RELATED"/>
    <property type="match status" value="1"/>
</dbReference>
<dbReference type="EC" id="1.1.-.-" evidence="7"/>
<evidence type="ECO:0000256" key="3">
    <source>
        <dbReference type="ARBA" id="ARBA00023027"/>
    </source>
</evidence>
<dbReference type="InterPro" id="IPR013328">
    <property type="entry name" value="6PGD_dom2"/>
</dbReference>
<keyword evidence="2 7" id="KW-0560">Oxidoreductase</keyword>
<feature type="active site" evidence="4">
    <location>
        <position position="171"/>
    </location>
</feature>
<proteinExistence type="inferred from homology"/>
<dbReference type="RefSeq" id="WP_147802678.1">
    <property type="nucleotide sequence ID" value="NZ_CP144914.1"/>
</dbReference>
<accession>A0A5C7FNI4</accession>
<dbReference type="InterPro" id="IPR015815">
    <property type="entry name" value="HIBADH-related"/>
</dbReference>
<evidence type="ECO:0000256" key="1">
    <source>
        <dbReference type="ARBA" id="ARBA00009080"/>
    </source>
</evidence>
<comment type="similarity">
    <text evidence="1">Belongs to the HIBADH-related family.</text>
</comment>
<dbReference type="GO" id="GO:0051287">
    <property type="term" value="F:NAD binding"/>
    <property type="evidence" value="ECO:0007669"/>
    <property type="project" value="InterPro"/>
</dbReference>
<dbReference type="InterPro" id="IPR008927">
    <property type="entry name" value="6-PGluconate_DH-like_C_sf"/>
</dbReference>
<feature type="domain" description="6-phosphogluconate dehydrogenase NADP-binding" evidence="5">
    <location>
        <begin position="3"/>
        <end position="162"/>
    </location>
</feature>
<evidence type="ECO:0000256" key="4">
    <source>
        <dbReference type="PIRSR" id="PIRSR000103-1"/>
    </source>
</evidence>
<organism evidence="7 8">
    <name type="scientific">Alkalicoccus halolimnae</name>
    <dbReference type="NCBI Taxonomy" id="1667239"/>
    <lineage>
        <taxon>Bacteria</taxon>
        <taxon>Bacillati</taxon>
        <taxon>Bacillota</taxon>
        <taxon>Bacilli</taxon>
        <taxon>Bacillales</taxon>
        <taxon>Bacillaceae</taxon>
        <taxon>Alkalicoccus</taxon>
    </lineage>
</organism>
<protein>
    <submittedName>
        <fullName evidence="7">NAD(P)-dependent oxidoreductase</fullName>
        <ecNumber evidence="7">1.1.-.-</ecNumber>
    </submittedName>
</protein>
<feature type="domain" description="3-hydroxyisobutyrate dehydrogenase-like NAD-binding" evidence="6">
    <location>
        <begin position="165"/>
        <end position="285"/>
    </location>
</feature>
<dbReference type="AlphaFoldDB" id="A0A5C7FNI4"/>
<dbReference type="GO" id="GO:0050661">
    <property type="term" value="F:NADP binding"/>
    <property type="evidence" value="ECO:0007669"/>
    <property type="project" value="InterPro"/>
</dbReference>
<dbReference type="InterPro" id="IPR036291">
    <property type="entry name" value="NAD(P)-bd_dom_sf"/>
</dbReference>
<dbReference type="OrthoDB" id="9786703at2"/>
<dbReference type="SUPFAM" id="SSF51735">
    <property type="entry name" value="NAD(P)-binding Rossmann-fold domains"/>
    <property type="match status" value="1"/>
</dbReference>
<dbReference type="PIRSF" id="PIRSF000103">
    <property type="entry name" value="HIBADH"/>
    <property type="match status" value="1"/>
</dbReference>
<evidence type="ECO:0000259" key="6">
    <source>
        <dbReference type="Pfam" id="PF14833"/>
    </source>
</evidence>
<evidence type="ECO:0000313" key="7">
    <source>
        <dbReference type="EMBL" id="WWD79857.1"/>
    </source>
</evidence>
<dbReference type="KEGG" id="ahal:FTX54_015905"/>
<dbReference type="GO" id="GO:0016491">
    <property type="term" value="F:oxidoreductase activity"/>
    <property type="evidence" value="ECO:0007669"/>
    <property type="project" value="UniProtKB-KW"/>
</dbReference>
<dbReference type="Proteomes" id="UP000321816">
    <property type="component" value="Chromosome"/>
</dbReference>
<dbReference type="Gene3D" id="1.10.1040.10">
    <property type="entry name" value="N-(1-d-carboxylethyl)-l-norvaline Dehydrogenase, domain 2"/>
    <property type="match status" value="1"/>
</dbReference>
<reference evidence="7 8" key="1">
    <citation type="submission" date="2024-01" db="EMBL/GenBank/DDBJ databases">
        <title>Complete Genome Sequence of Alkalicoccus halolimnae BZ-SZ-XJ29T, a Moderately Halophilic Bacterium Isolated from a Salt Lake.</title>
        <authorList>
            <person name="Zhao B."/>
        </authorList>
    </citation>
    <scope>NUCLEOTIDE SEQUENCE [LARGE SCALE GENOMIC DNA]</scope>
    <source>
        <strain evidence="7 8">BZ-SZ-XJ29</strain>
    </source>
</reference>
<dbReference type="Pfam" id="PF03446">
    <property type="entry name" value="NAD_binding_2"/>
    <property type="match status" value="1"/>
</dbReference>
<dbReference type="InterPro" id="IPR006115">
    <property type="entry name" value="6PGDH_NADP-bd"/>
</dbReference>
<keyword evidence="3" id="KW-0520">NAD</keyword>
<evidence type="ECO:0000256" key="2">
    <source>
        <dbReference type="ARBA" id="ARBA00023002"/>
    </source>
</evidence>
<dbReference type="Gene3D" id="3.40.50.720">
    <property type="entry name" value="NAD(P)-binding Rossmann-like Domain"/>
    <property type="match status" value="1"/>
</dbReference>
<dbReference type="PANTHER" id="PTHR43060:SF15">
    <property type="entry name" value="3-HYDROXYISOBUTYRATE DEHYDROGENASE-LIKE 1, MITOCHONDRIAL-RELATED"/>
    <property type="match status" value="1"/>
</dbReference>
<dbReference type="Pfam" id="PF14833">
    <property type="entry name" value="NAD_binding_11"/>
    <property type="match status" value="1"/>
</dbReference>